<dbReference type="EMBL" id="NTJD01000010">
    <property type="protein sequence ID" value="PCD75742.1"/>
    <property type="molecule type" value="Genomic_DNA"/>
</dbReference>
<dbReference type="Proteomes" id="UP000243507">
    <property type="component" value="Unassembled WGS sequence"/>
</dbReference>
<organism evidence="2 3">
    <name type="scientific">Pseudothioclava arenosa</name>
    <dbReference type="NCBI Taxonomy" id="1795308"/>
    <lineage>
        <taxon>Bacteria</taxon>
        <taxon>Pseudomonadati</taxon>
        <taxon>Pseudomonadota</taxon>
        <taxon>Alphaproteobacteria</taxon>
        <taxon>Rhodobacterales</taxon>
        <taxon>Paracoccaceae</taxon>
        <taxon>Pseudothioclava</taxon>
    </lineage>
</organism>
<dbReference type="Gene3D" id="1.10.287.130">
    <property type="match status" value="1"/>
</dbReference>
<dbReference type="Gene3D" id="3.30.565.10">
    <property type="entry name" value="Histidine kinase-like ATPase, C-terminal domain"/>
    <property type="match status" value="1"/>
</dbReference>
<dbReference type="GO" id="GO:0016740">
    <property type="term" value="F:transferase activity"/>
    <property type="evidence" value="ECO:0007669"/>
    <property type="project" value="UniProtKB-KW"/>
</dbReference>
<evidence type="ECO:0000313" key="2">
    <source>
        <dbReference type="EMBL" id="PCD75742.1"/>
    </source>
</evidence>
<comment type="caution">
    <text evidence="2">The sequence shown here is derived from an EMBL/GenBank/DDBJ whole genome shotgun (WGS) entry which is preliminary data.</text>
</comment>
<keyword evidence="3" id="KW-1185">Reference proteome</keyword>
<dbReference type="AlphaFoldDB" id="A0A2A4CNB0"/>
<gene>
    <name evidence="2" type="ORF">CLN94_12600</name>
</gene>
<evidence type="ECO:0000259" key="1">
    <source>
        <dbReference type="Pfam" id="PF10090"/>
    </source>
</evidence>
<feature type="domain" description="Histidine phosphotransferase ChpT C-terminal" evidence="1">
    <location>
        <begin position="82"/>
        <end position="198"/>
    </location>
</feature>
<name>A0A2A4CNB0_9RHOB</name>
<reference evidence="2 3" key="1">
    <citation type="submission" date="2017-09" db="EMBL/GenBank/DDBJ databases">
        <title>A multilocus sequence analysis scheme for characterization of bacteria in the genus Thioclava.</title>
        <authorList>
            <person name="Liu Y."/>
            <person name="Shao Z."/>
        </authorList>
    </citation>
    <scope>NUCLEOTIDE SEQUENCE [LARGE SCALE GENOMIC DNA]</scope>
    <source>
        <strain evidence="2 3">CAU 1312</strain>
    </source>
</reference>
<dbReference type="Pfam" id="PF10090">
    <property type="entry name" value="HPTransfase"/>
    <property type="match status" value="1"/>
</dbReference>
<dbReference type="OrthoDB" id="9803702at2"/>
<sequence>MPFESPETPDDLIALVGSRLCHDLISPLSAISNGVELMAMTGVGKSPEMALIAESVAAANAKVKFFRIALGRATPDQRLSAREIGALLRDLSAAGRLTFRMAAEGDQSRAEIRPVFLAIMCLETALPWGGTVTISSEGGSWRLLAEAERVKPAPRLWANLSGAPGADQALAPAQVQFALLPRAVAELGRSLHWQIDETGGQISF</sequence>
<proteinExistence type="predicted"/>
<dbReference type="InterPro" id="IPR036890">
    <property type="entry name" value="HATPase_C_sf"/>
</dbReference>
<dbReference type="InterPro" id="IPR018762">
    <property type="entry name" value="ChpT_C"/>
</dbReference>
<keyword evidence="2" id="KW-0808">Transferase</keyword>
<evidence type="ECO:0000313" key="3">
    <source>
        <dbReference type="Proteomes" id="UP000243507"/>
    </source>
</evidence>
<protein>
    <submittedName>
        <fullName evidence="2">Histidine phosphotransferase</fullName>
    </submittedName>
</protein>
<dbReference type="RefSeq" id="WP_096434305.1">
    <property type="nucleotide sequence ID" value="NZ_NTJD01000010.1"/>
</dbReference>
<accession>A0A2A4CNB0</accession>